<dbReference type="RefSeq" id="XP_018282115.1">
    <property type="nucleotide sequence ID" value="XM_018419326.1"/>
</dbReference>
<feature type="compositionally biased region" description="Basic residues" evidence="1">
    <location>
        <begin position="23"/>
        <end position="33"/>
    </location>
</feature>
<keyword evidence="3" id="KW-1185">Reference proteome</keyword>
<sequence>MRPPSGVARVLASVPQSGTYPRPRPRPRPRHHVANLASPPLRENVGISASVRVSQITERQPTTNRSVGTEVAASKGARHAGAELMLAVSSKLTQDTPITSWLDLPCVKLGRAPRASYPLILSSSHPLMSSSRCRCRIIDVPRIRRQDCSSAPSQHPPSPLAAHRLIVISHVRQTAPPLHNRARGVACVSKIPLLRTQARGVHLHEPRRNRCVLRGKRSRPQRERDAGPPAAGLYRSCPS</sequence>
<accession>A0A0J1BC77</accession>
<name>A0A0J1BC77_9TREE</name>
<feature type="region of interest" description="Disordered" evidence="1">
    <location>
        <begin position="214"/>
        <end position="239"/>
    </location>
</feature>
<evidence type="ECO:0000313" key="3">
    <source>
        <dbReference type="Proteomes" id="UP000053611"/>
    </source>
</evidence>
<proteinExistence type="predicted"/>
<feature type="region of interest" description="Disordered" evidence="1">
    <location>
        <begin position="1"/>
        <end position="38"/>
    </location>
</feature>
<dbReference type="Proteomes" id="UP000053611">
    <property type="component" value="Unassembled WGS sequence"/>
</dbReference>
<evidence type="ECO:0000313" key="2">
    <source>
        <dbReference type="EMBL" id="KLT45624.1"/>
    </source>
</evidence>
<protein>
    <submittedName>
        <fullName evidence="2">Uncharacterized protein</fullName>
    </submittedName>
</protein>
<gene>
    <name evidence="2" type="ORF">CC85DRAFT_112298</name>
</gene>
<reference evidence="2 3" key="1">
    <citation type="submission" date="2015-03" db="EMBL/GenBank/DDBJ databases">
        <title>Genomics and transcriptomics of the oil-accumulating basidiomycete yeast T. oleaginosus allow insights into substrate utilization and the diverse evolutionary trajectories of mating systems in fungi.</title>
        <authorList>
            <consortium name="DOE Joint Genome Institute"/>
            <person name="Kourist R."/>
            <person name="Kracht O."/>
            <person name="Bracharz F."/>
            <person name="Lipzen A."/>
            <person name="Nolan M."/>
            <person name="Ohm R."/>
            <person name="Grigoriev I."/>
            <person name="Sun S."/>
            <person name="Heitman J."/>
            <person name="Bruck T."/>
            <person name="Nowrousian M."/>
        </authorList>
    </citation>
    <scope>NUCLEOTIDE SEQUENCE [LARGE SCALE GENOMIC DNA]</scope>
    <source>
        <strain evidence="2 3">IBC0246</strain>
    </source>
</reference>
<dbReference type="GeneID" id="28979929"/>
<organism evidence="2 3">
    <name type="scientific">Cutaneotrichosporon oleaginosum</name>
    <dbReference type="NCBI Taxonomy" id="879819"/>
    <lineage>
        <taxon>Eukaryota</taxon>
        <taxon>Fungi</taxon>
        <taxon>Dikarya</taxon>
        <taxon>Basidiomycota</taxon>
        <taxon>Agaricomycotina</taxon>
        <taxon>Tremellomycetes</taxon>
        <taxon>Trichosporonales</taxon>
        <taxon>Trichosporonaceae</taxon>
        <taxon>Cutaneotrichosporon</taxon>
    </lineage>
</organism>
<dbReference type="AlphaFoldDB" id="A0A0J1BC77"/>
<dbReference type="EMBL" id="KQ087180">
    <property type="protein sequence ID" value="KLT45624.1"/>
    <property type="molecule type" value="Genomic_DNA"/>
</dbReference>
<evidence type="ECO:0000256" key="1">
    <source>
        <dbReference type="SAM" id="MobiDB-lite"/>
    </source>
</evidence>